<feature type="compositionally biased region" description="Acidic residues" evidence="3">
    <location>
        <begin position="523"/>
        <end position="542"/>
    </location>
</feature>
<dbReference type="SUPFAM" id="SSF49313">
    <property type="entry name" value="Cadherin-like"/>
    <property type="match status" value="1"/>
</dbReference>
<evidence type="ECO:0000256" key="3">
    <source>
        <dbReference type="SAM" id="MobiDB-lite"/>
    </source>
</evidence>
<organism evidence="4 5">
    <name type="scientific">Maribacter cobaltidurans</name>
    <dbReference type="NCBI Taxonomy" id="1178778"/>
    <lineage>
        <taxon>Bacteria</taxon>
        <taxon>Pseudomonadati</taxon>
        <taxon>Bacteroidota</taxon>
        <taxon>Flavobacteriia</taxon>
        <taxon>Flavobacteriales</taxon>
        <taxon>Flavobacteriaceae</taxon>
        <taxon>Maribacter</taxon>
    </lineage>
</organism>
<dbReference type="InterPro" id="IPR028974">
    <property type="entry name" value="TSP_type-3_rpt"/>
</dbReference>
<accession>A0A223V705</accession>
<feature type="region of interest" description="Disordered" evidence="3">
    <location>
        <begin position="518"/>
        <end position="775"/>
    </location>
</feature>
<dbReference type="SUPFAM" id="SSF103647">
    <property type="entry name" value="TSP type-3 repeat"/>
    <property type="match status" value="1"/>
</dbReference>
<dbReference type="NCBIfam" id="TIGR04131">
    <property type="entry name" value="Bac_Flav_CTERM"/>
    <property type="match status" value="1"/>
</dbReference>
<dbReference type="Pfam" id="PF02412">
    <property type="entry name" value="TSP_3"/>
    <property type="match status" value="3"/>
</dbReference>
<dbReference type="RefSeq" id="WP_094997601.1">
    <property type="nucleotide sequence ID" value="NZ_BMJL01000007.1"/>
</dbReference>
<dbReference type="CDD" id="cd00146">
    <property type="entry name" value="PKD"/>
    <property type="match status" value="1"/>
</dbReference>
<dbReference type="GO" id="GO:0005509">
    <property type="term" value="F:calcium ion binding"/>
    <property type="evidence" value="ECO:0007669"/>
    <property type="project" value="InterPro"/>
</dbReference>
<dbReference type="Gene3D" id="4.10.1080.10">
    <property type="entry name" value="TSP type-3 repeat"/>
    <property type="match status" value="3"/>
</dbReference>
<feature type="compositionally biased region" description="Acidic residues" evidence="3">
    <location>
        <begin position="605"/>
        <end position="683"/>
    </location>
</feature>
<dbReference type="Gene3D" id="2.60.40.10">
    <property type="entry name" value="Immunoglobulins"/>
    <property type="match status" value="1"/>
</dbReference>
<feature type="compositionally biased region" description="Acidic residues" evidence="3">
    <location>
        <begin position="750"/>
        <end position="775"/>
    </location>
</feature>
<dbReference type="InterPro" id="IPR013783">
    <property type="entry name" value="Ig-like_fold"/>
</dbReference>
<dbReference type="PANTHER" id="PTHR10199">
    <property type="entry name" value="THROMBOSPONDIN"/>
    <property type="match status" value="1"/>
</dbReference>
<dbReference type="AlphaFoldDB" id="A0A223V705"/>
<dbReference type="FunFam" id="4.10.1080.10:FF:000001">
    <property type="entry name" value="Thrombospondin 3"/>
    <property type="match status" value="1"/>
</dbReference>
<gene>
    <name evidence="4" type="ORF">CJ263_12595</name>
</gene>
<dbReference type="EMBL" id="CP022957">
    <property type="protein sequence ID" value="ASV30987.1"/>
    <property type="molecule type" value="Genomic_DNA"/>
</dbReference>
<protein>
    <submittedName>
        <fullName evidence="4">Uncharacterized protein</fullName>
    </submittedName>
</protein>
<dbReference type="InterPro" id="IPR015919">
    <property type="entry name" value="Cadherin-like_sf"/>
</dbReference>
<dbReference type="Pfam" id="PF18911">
    <property type="entry name" value="PKD_4"/>
    <property type="match status" value="1"/>
</dbReference>
<name>A0A223V705_9FLAO</name>
<reference evidence="4 5" key="1">
    <citation type="submission" date="2017-08" db="EMBL/GenBank/DDBJ databases">
        <title>The complete genome sequence of Maribacter sp. B1, isolated from deep-sea sediment.</title>
        <authorList>
            <person name="Wu Y.-H."/>
            <person name="Cheng H."/>
            <person name="Xu X.-W."/>
        </authorList>
    </citation>
    <scope>NUCLEOTIDE SEQUENCE [LARGE SCALE GENOMIC DNA]</scope>
    <source>
        <strain evidence="4 5">B1</strain>
    </source>
</reference>
<dbReference type="Proteomes" id="UP000215244">
    <property type="component" value="Chromosome"/>
</dbReference>
<dbReference type="PROSITE" id="PS50268">
    <property type="entry name" value="CADHERIN_2"/>
    <property type="match status" value="1"/>
</dbReference>
<dbReference type="SUPFAM" id="SSF49299">
    <property type="entry name" value="PKD domain"/>
    <property type="match status" value="1"/>
</dbReference>
<dbReference type="PROSITE" id="PS50093">
    <property type="entry name" value="PKD"/>
    <property type="match status" value="1"/>
</dbReference>
<sequence>MKKIIFYVILLLCLHRIQAQDILILYGGQTSQLSQAQGYAANLSATGVFDTVDAVIWDAPNKYDLNYLNDYDAIMVVTNGGYNASYGMGDLLKTYVDNGGGVGIFLFANASIEIGGSWNYNALIPAGQSMGPTNFGTIDIPTHPALNYPFVINTATWNVGSLWSSTSNTLAPEAYSIAKFSDGRPGLQARENVGINGMGRVIDFAVSPSAATGSNAVPGYQLFANIMMWLVGSIQTTGDTCLATNSVSFSFLDDGGSPVVSHAWDFGDTTSSTLAAPSKTYTAAGVFDITLTVVRQDASSNIYTDKVVISDNPTAANAGEDIYLTSGTTTAQLTGNVPSVGEGAWSWVSGPNTPNATVTDNVLNLSNLMEGTYEYQWEISNGTCLPSTDLVEILIADNMVPTDVTITSMEITENNEIGDTVGSLSTTDADIDDTHTYSLVSGIGAEDNESFMIVDAELQAGGPFDYETKNTYSIRVRSTDRFGGFFEKSFLITILDTDNEDTDGDGIQDAIDNCKYVSNPDQSDLDQDGIGDLCDDDDDNDGILDNQDNCASMANANQADEDSDGLGNVCDEDDDNDGTPDSEDAFPLDENEDTNTDGDGTGDNADTDDDNDGTPDTEDAFPLDPNEDTDTDGDGTGDNADTDDDNDGTPDSEDAFPLDENEDTDTDGDGTGDNADTDDDNDGQSDAGETSCGSDPLDAASMATDTDGDATPDCVDTDDDNDGTPDSEDAFPLDSTEDTDTDGDGIGNNADEDDDNDGIEDSEDTNPLEADDTTEVPVEETVIPAEALTPNGDGINDTWVIPGIDNYPNNVVKVFNRWGHEVFAVQSYKNDWGGLYKDNREKLPSGSYLYVIDLGDGEAPLQGWVFLNY</sequence>
<dbReference type="OrthoDB" id="9805017at2"/>
<dbReference type="PROSITE" id="PS51234">
    <property type="entry name" value="TSP3"/>
    <property type="match status" value="1"/>
</dbReference>
<dbReference type="InterPro" id="IPR029062">
    <property type="entry name" value="Class_I_gatase-like"/>
</dbReference>
<keyword evidence="2" id="KW-0106">Calcium</keyword>
<dbReference type="Pfam" id="PF13585">
    <property type="entry name" value="CHU_C"/>
    <property type="match status" value="1"/>
</dbReference>
<keyword evidence="5" id="KW-1185">Reference proteome</keyword>
<proteinExistence type="predicted"/>
<dbReference type="PANTHER" id="PTHR10199:SF100">
    <property type="entry name" value="THROMBOSPONDIN, ISOFORM A"/>
    <property type="match status" value="1"/>
</dbReference>
<dbReference type="InterPro" id="IPR002126">
    <property type="entry name" value="Cadherin-like_dom"/>
</dbReference>
<dbReference type="SUPFAM" id="SSF52317">
    <property type="entry name" value="Class I glutamine amidotransferase-like"/>
    <property type="match status" value="1"/>
</dbReference>
<dbReference type="InterPro" id="IPR003367">
    <property type="entry name" value="Thrombospondin_3-like_rpt"/>
</dbReference>
<feature type="compositionally biased region" description="Acidic residues" evidence="3">
    <location>
        <begin position="706"/>
        <end position="743"/>
    </location>
</feature>
<evidence type="ECO:0000313" key="4">
    <source>
        <dbReference type="EMBL" id="ASV30987.1"/>
    </source>
</evidence>
<dbReference type="InterPro" id="IPR000601">
    <property type="entry name" value="PKD_dom"/>
</dbReference>
<dbReference type="GO" id="GO:0016020">
    <property type="term" value="C:membrane"/>
    <property type="evidence" value="ECO:0007669"/>
    <property type="project" value="InterPro"/>
</dbReference>
<evidence type="ECO:0000313" key="5">
    <source>
        <dbReference type="Proteomes" id="UP000215244"/>
    </source>
</evidence>
<dbReference type="CDD" id="cd11304">
    <property type="entry name" value="Cadherin_repeat"/>
    <property type="match status" value="1"/>
</dbReference>
<dbReference type="KEGG" id="marb:CJ263_12595"/>
<dbReference type="InterPro" id="IPR035986">
    <property type="entry name" value="PKD_dom_sf"/>
</dbReference>
<dbReference type="InterPro" id="IPR026341">
    <property type="entry name" value="T9SS_type_B"/>
</dbReference>
<evidence type="ECO:0000256" key="1">
    <source>
        <dbReference type="ARBA" id="ARBA00022729"/>
    </source>
</evidence>
<dbReference type="InterPro" id="IPR017897">
    <property type="entry name" value="Thrombospondin_3_rpt"/>
</dbReference>
<feature type="compositionally biased region" description="Acidic residues" evidence="3">
    <location>
        <begin position="559"/>
        <end position="596"/>
    </location>
</feature>
<dbReference type="GO" id="GO:0007156">
    <property type="term" value="P:homophilic cell adhesion via plasma membrane adhesion molecules"/>
    <property type="evidence" value="ECO:0007669"/>
    <property type="project" value="InterPro"/>
</dbReference>
<evidence type="ECO:0000256" key="2">
    <source>
        <dbReference type="ARBA" id="ARBA00022837"/>
    </source>
</evidence>
<keyword evidence="1" id="KW-0732">Signal</keyword>